<evidence type="ECO:0000256" key="1">
    <source>
        <dbReference type="SAM" id="MobiDB-lite"/>
    </source>
</evidence>
<dbReference type="InterPro" id="IPR029052">
    <property type="entry name" value="Metallo-depent_PP-like"/>
</dbReference>
<evidence type="ECO:0000256" key="2">
    <source>
        <dbReference type="SAM" id="SignalP"/>
    </source>
</evidence>
<evidence type="ECO:0000313" key="4">
    <source>
        <dbReference type="Proteomes" id="UP000276055"/>
    </source>
</evidence>
<sequence length="370" mass="39944">MRPMNRVMTVAAAAAAAVMSASLLAAPALAADDGSAGGHGQEAQVRQDQRDNAQEGGSRARLSFAVIGDVPYGDAEIQAFPSYIQDLNSHKELSFVGHVGDIKNGSSQCTDQYFAAIRKNFDSFALPLVYTPGDNEWTDCHRPNNGAYNPLERLAQVRDTFFPRPGTTLGQPMKVKSQVRQGYPENVNFQKQDIAFTAVNIPGSDNSMLPWSGLGKTAPTAEQVTEVRDRTAADIREMKDTFRKAREDGSRAVVVMTQADMFDPTVANPAQADFGAYKPLVHTLVEEANAFGGPVYLINGDSHVYNQDHPLAAGSSWLTFYGQGVAATNLTRVTVDGSSNARDWLKVTSNPAGTPDVLSFERIAYTHPAS</sequence>
<protein>
    <recommendedName>
        <fullName evidence="5">Calcineurin-like phosphoesterase domain-containing protein</fullName>
    </recommendedName>
</protein>
<gene>
    <name evidence="3" type="ORF">C8D78_3686</name>
</gene>
<evidence type="ECO:0000313" key="3">
    <source>
        <dbReference type="EMBL" id="RKR12779.1"/>
    </source>
</evidence>
<name>A0A495E874_9MICC</name>
<dbReference type="EMBL" id="RBIR01000011">
    <property type="protein sequence ID" value="RKR12779.1"/>
    <property type="molecule type" value="Genomic_DNA"/>
</dbReference>
<feature type="signal peptide" evidence="2">
    <location>
        <begin position="1"/>
        <end position="30"/>
    </location>
</feature>
<feature type="chain" id="PRO_5019761426" description="Calcineurin-like phosphoesterase domain-containing protein" evidence="2">
    <location>
        <begin position="31"/>
        <end position="370"/>
    </location>
</feature>
<evidence type="ECO:0008006" key="5">
    <source>
        <dbReference type="Google" id="ProtNLM"/>
    </source>
</evidence>
<accession>A0A495E874</accession>
<feature type="region of interest" description="Disordered" evidence="1">
    <location>
        <begin position="35"/>
        <end position="58"/>
    </location>
</feature>
<organism evidence="3 4">
    <name type="scientific">Arthrobacter oryzae</name>
    <dbReference type="NCBI Taxonomy" id="409290"/>
    <lineage>
        <taxon>Bacteria</taxon>
        <taxon>Bacillati</taxon>
        <taxon>Actinomycetota</taxon>
        <taxon>Actinomycetes</taxon>
        <taxon>Micrococcales</taxon>
        <taxon>Micrococcaceae</taxon>
        <taxon>Arthrobacter</taxon>
    </lineage>
</organism>
<comment type="caution">
    <text evidence="3">The sequence shown here is derived from an EMBL/GenBank/DDBJ whole genome shotgun (WGS) entry which is preliminary data.</text>
</comment>
<dbReference type="AlphaFoldDB" id="A0A495E874"/>
<keyword evidence="2" id="KW-0732">Signal</keyword>
<dbReference type="SUPFAM" id="SSF56300">
    <property type="entry name" value="Metallo-dependent phosphatases"/>
    <property type="match status" value="1"/>
</dbReference>
<proteinExistence type="predicted"/>
<reference evidence="3 4" key="1">
    <citation type="submission" date="2018-10" db="EMBL/GenBank/DDBJ databases">
        <title>Genomic Encyclopedia of Type Strains, Phase IV (KMG-IV): sequencing the most valuable type-strain genomes for metagenomic binning, comparative biology and taxonomic classification.</title>
        <authorList>
            <person name="Goeker M."/>
        </authorList>
    </citation>
    <scope>NUCLEOTIDE SEQUENCE [LARGE SCALE GENOMIC DNA]</scope>
    <source>
        <strain evidence="3 4">DSM 25586</strain>
    </source>
</reference>
<dbReference type="Proteomes" id="UP000276055">
    <property type="component" value="Unassembled WGS sequence"/>
</dbReference>